<evidence type="ECO:0000313" key="2">
    <source>
        <dbReference type="Proteomes" id="UP001549146"/>
    </source>
</evidence>
<protein>
    <submittedName>
        <fullName evidence="1">Cell division protein FtsQ</fullName>
    </submittedName>
</protein>
<evidence type="ECO:0000313" key="1">
    <source>
        <dbReference type="EMBL" id="MET3730935.1"/>
    </source>
</evidence>
<organism evidence="1 2">
    <name type="scientific">Moheibacter stercoris</name>
    <dbReference type="NCBI Taxonomy" id="1628251"/>
    <lineage>
        <taxon>Bacteria</taxon>
        <taxon>Pseudomonadati</taxon>
        <taxon>Bacteroidota</taxon>
        <taxon>Flavobacteriia</taxon>
        <taxon>Flavobacteriales</taxon>
        <taxon>Weeksellaceae</taxon>
        <taxon>Moheibacter</taxon>
    </lineage>
</organism>
<dbReference type="EMBL" id="JBEPMO010000002">
    <property type="protein sequence ID" value="MET3730935.1"/>
    <property type="molecule type" value="Genomic_DNA"/>
</dbReference>
<dbReference type="GO" id="GO:0051301">
    <property type="term" value="P:cell division"/>
    <property type="evidence" value="ECO:0007669"/>
    <property type="project" value="UniProtKB-KW"/>
</dbReference>
<sequence length="246" mass="27963">MKAKLMLLKVLIGIVIFIFLVSFSAIRHACKPLTDLKISVDHESGKYFVNDSLIRKIVNSKQLNVSKIALGNMDVANVEHILNRNSFIEKSEVFQDIDGAMHIQINQETPLARINTGTDEYYLSENLTKMPLSSLYAAEVLMVGGPIEEEDYEGLKNLVEVISADKLLKNHIIAVKKQGPNSFILLVNKGDYIIEFGALNNFENKFDNLKLFYDQYLGKVGLNYYEKINLRFNNQIVSTKRINDDK</sequence>
<keyword evidence="2" id="KW-1185">Reference proteome</keyword>
<comment type="caution">
    <text evidence="1">The sequence shown here is derived from an EMBL/GenBank/DDBJ whole genome shotgun (WGS) entry which is preliminary data.</text>
</comment>
<reference evidence="1 2" key="1">
    <citation type="submission" date="2024-06" db="EMBL/GenBank/DDBJ databases">
        <title>Genomic Encyclopedia of Type Strains, Phase IV (KMG-IV): sequencing the most valuable type-strain genomes for metagenomic binning, comparative biology and taxonomic classification.</title>
        <authorList>
            <person name="Goeker M."/>
        </authorList>
    </citation>
    <scope>NUCLEOTIDE SEQUENCE [LARGE SCALE GENOMIC DNA]</scope>
    <source>
        <strain evidence="1 2">DSM 29388</strain>
    </source>
</reference>
<accession>A0ABV2LQT6</accession>
<dbReference type="RefSeq" id="WP_354506713.1">
    <property type="nucleotide sequence ID" value="NZ_JBEPMO010000002.1"/>
</dbReference>
<gene>
    <name evidence="1" type="ORF">ABID46_000494</name>
</gene>
<proteinExistence type="predicted"/>
<keyword evidence="1" id="KW-0132">Cell division</keyword>
<keyword evidence="1" id="KW-0131">Cell cycle</keyword>
<dbReference type="Proteomes" id="UP001549146">
    <property type="component" value="Unassembled WGS sequence"/>
</dbReference>
<name>A0ABV2LQT6_9FLAO</name>